<organism evidence="1 2">
    <name type="scientific">Helianthus annuus</name>
    <name type="common">Common sunflower</name>
    <dbReference type="NCBI Taxonomy" id="4232"/>
    <lineage>
        <taxon>Eukaryota</taxon>
        <taxon>Viridiplantae</taxon>
        <taxon>Streptophyta</taxon>
        <taxon>Embryophyta</taxon>
        <taxon>Tracheophyta</taxon>
        <taxon>Spermatophyta</taxon>
        <taxon>Magnoliopsida</taxon>
        <taxon>eudicotyledons</taxon>
        <taxon>Gunneridae</taxon>
        <taxon>Pentapetalae</taxon>
        <taxon>asterids</taxon>
        <taxon>campanulids</taxon>
        <taxon>Asterales</taxon>
        <taxon>Asteraceae</taxon>
        <taxon>Asteroideae</taxon>
        <taxon>Heliantheae alliance</taxon>
        <taxon>Heliantheae</taxon>
        <taxon>Helianthus</taxon>
    </lineage>
</organism>
<keyword evidence="2" id="KW-1185">Reference proteome</keyword>
<evidence type="ECO:0000313" key="2">
    <source>
        <dbReference type="Proteomes" id="UP000215914"/>
    </source>
</evidence>
<evidence type="ECO:0000313" key="1">
    <source>
        <dbReference type="EMBL" id="KAF5819309.1"/>
    </source>
</evidence>
<reference evidence="1" key="2">
    <citation type="submission" date="2020-06" db="EMBL/GenBank/DDBJ databases">
        <title>Helianthus annuus Genome sequencing and assembly Release 2.</title>
        <authorList>
            <person name="Gouzy J."/>
            <person name="Langlade N."/>
            <person name="Munos S."/>
        </authorList>
    </citation>
    <scope>NUCLEOTIDE SEQUENCE</scope>
    <source>
        <tissue evidence="1">Leaves</tissue>
    </source>
</reference>
<reference evidence="1" key="1">
    <citation type="journal article" date="2017" name="Nature">
        <title>The sunflower genome provides insights into oil metabolism, flowering and Asterid evolution.</title>
        <authorList>
            <person name="Badouin H."/>
            <person name="Gouzy J."/>
            <person name="Grassa C.J."/>
            <person name="Murat F."/>
            <person name="Staton S.E."/>
            <person name="Cottret L."/>
            <person name="Lelandais-Briere C."/>
            <person name="Owens G.L."/>
            <person name="Carrere S."/>
            <person name="Mayjonade B."/>
            <person name="Legrand L."/>
            <person name="Gill N."/>
            <person name="Kane N.C."/>
            <person name="Bowers J.E."/>
            <person name="Hubner S."/>
            <person name="Bellec A."/>
            <person name="Berard A."/>
            <person name="Berges H."/>
            <person name="Blanchet N."/>
            <person name="Boniface M.C."/>
            <person name="Brunel D."/>
            <person name="Catrice O."/>
            <person name="Chaidir N."/>
            <person name="Claudel C."/>
            <person name="Donnadieu C."/>
            <person name="Faraut T."/>
            <person name="Fievet G."/>
            <person name="Helmstetter N."/>
            <person name="King M."/>
            <person name="Knapp S.J."/>
            <person name="Lai Z."/>
            <person name="Le Paslier M.C."/>
            <person name="Lippi Y."/>
            <person name="Lorenzon L."/>
            <person name="Mandel J.R."/>
            <person name="Marage G."/>
            <person name="Marchand G."/>
            <person name="Marquand E."/>
            <person name="Bret-Mestries E."/>
            <person name="Morien E."/>
            <person name="Nambeesan S."/>
            <person name="Nguyen T."/>
            <person name="Pegot-Espagnet P."/>
            <person name="Pouilly N."/>
            <person name="Raftis F."/>
            <person name="Sallet E."/>
            <person name="Schiex T."/>
            <person name="Thomas J."/>
            <person name="Vandecasteele C."/>
            <person name="Vares D."/>
            <person name="Vear F."/>
            <person name="Vautrin S."/>
            <person name="Crespi M."/>
            <person name="Mangin B."/>
            <person name="Burke J.M."/>
            <person name="Salse J."/>
            <person name="Munos S."/>
            <person name="Vincourt P."/>
            <person name="Rieseberg L.H."/>
            <person name="Langlade N.B."/>
        </authorList>
    </citation>
    <scope>NUCLEOTIDE SEQUENCE</scope>
    <source>
        <tissue evidence="1">Leaves</tissue>
    </source>
</reference>
<gene>
    <name evidence="1" type="ORF">HanXRQr2_Chr02g0076161</name>
</gene>
<protein>
    <submittedName>
        <fullName evidence="1">Uncharacterized protein</fullName>
    </submittedName>
</protein>
<comment type="caution">
    <text evidence="1">The sequence shown here is derived from an EMBL/GenBank/DDBJ whole genome shotgun (WGS) entry which is preliminary data.</text>
</comment>
<proteinExistence type="predicted"/>
<name>A0A9K3JQ96_HELAN</name>
<sequence length="50" mass="5792">MDEKFCLSTKPTLLAHTKTNPFQTSFYPSTSPPIYKLIMMLKTIFHLILC</sequence>
<dbReference type="AlphaFoldDB" id="A0A9K3JQ96"/>
<accession>A0A9K3JQ96</accession>
<dbReference type="Gramene" id="mRNA:HanXRQr2_Chr02g0076161">
    <property type="protein sequence ID" value="CDS:HanXRQr2_Chr02g0076161.1"/>
    <property type="gene ID" value="HanXRQr2_Chr02g0076161"/>
</dbReference>
<dbReference type="EMBL" id="MNCJ02000317">
    <property type="protein sequence ID" value="KAF5819309.1"/>
    <property type="molecule type" value="Genomic_DNA"/>
</dbReference>
<dbReference type="Proteomes" id="UP000215914">
    <property type="component" value="Unassembled WGS sequence"/>
</dbReference>